<evidence type="ECO:0000313" key="2">
    <source>
        <dbReference type="EMBL" id="AKA62191.1"/>
    </source>
</evidence>
<keyword evidence="2" id="KW-0489">Methyltransferase</keyword>
<reference evidence="2" key="1">
    <citation type="submission" date="2014-07" db="EMBL/GenBank/DDBJ databases">
        <title>Evolution and cellular localization of rhodoquinone biosynthesis in Pygsuia biforma and other eukaryotes.</title>
        <authorList>
            <person name="Stairs C.W."/>
            <person name="Roger A.J."/>
        </authorList>
    </citation>
    <scope>NUCLEOTIDE SEQUENCE</scope>
    <source>
        <strain evidence="2">CF08-5</strain>
    </source>
</reference>
<sequence>MHSLSKRISTFSQVPIKRSRVCSTVTSHKIVPKALPLPSYLVNTYTWAYLTPSSLLLDNAVVPNAILWGNMDKLVQSSVAEFKEGDRVLQAANAYGHLGPTLAAKLGSKGFLDLIDIAEIQVQHATEKLSQFPQVRVRQADAAHPGDEIYDAALCFFLLHEVPDDYKVSIVNALMDRVKPGGKVVFIDYHLPVIYHPLRPLMMMVFKFLEPYAVGLIRKEILDFVSENNKPIFKWEKETFFGGLYQKVIATKSE</sequence>
<feature type="domain" description="Methyltransferase" evidence="1">
    <location>
        <begin position="88"/>
        <end position="182"/>
    </location>
</feature>
<dbReference type="GO" id="GO:0008168">
    <property type="term" value="F:methyltransferase activity"/>
    <property type="evidence" value="ECO:0007669"/>
    <property type="project" value="UniProtKB-KW"/>
</dbReference>
<dbReference type="EMBL" id="KM210669">
    <property type="protein sequence ID" value="AKA62191.1"/>
    <property type="molecule type" value="mRNA"/>
</dbReference>
<protein>
    <submittedName>
        <fullName evidence="2">Putative rhodoquinone biosynthesis methyltransferase-like protein RQUA</fullName>
    </submittedName>
</protein>
<dbReference type="SUPFAM" id="SSF53335">
    <property type="entry name" value="S-adenosyl-L-methionine-dependent methyltransferases"/>
    <property type="match status" value="1"/>
</dbReference>
<evidence type="ECO:0000259" key="1">
    <source>
        <dbReference type="Pfam" id="PF13649"/>
    </source>
</evidence>
<dbReference type="InterPro" id="IPR041698">
    <property type="entry name" value="Methyltransf_25"/>
</dbReference>
<dbReference type="AlphaFoldDB" id="A0A1S4VFK7"/>
<dbReference type="NCBIfam" id="NF038261">
    <property type="entry name" value="rhodoquin_RquA"/>
    <property type="match status" value="1"/>
</dbReference>
<proteinExistence type="evidence at transcript level"/>
<dbReference type="GO" id="GO:0032259">
    <property type="term" value="P:methylation"/>
    <property type="evidence" value="ECO:0007669"/>
    <property type="project" value="UniProtKB-KW"/>
</dbReference>
<dbReference type="Pfam" id="PF13649">
    <property type="entry name" value="Methyltransf_25"/>
    <property type="match status" value="1"/>
</dbReference>
<dbReference type="CDD" id="cd02440">
    <property type="entry name" value="AdoMet_MTases"/>
    <property type="match status" value="1"/>
</dbReference>
<accession>A0A1S4VFK7</accession>
<name>A0A1S4VFK7_9EUKA</name>
<keyword evidence="2" id="KW-0808">Transferase</keyword>
<dbReference type="Gene3D" id="3.40.50.150">
    <property type="entry name" value="Vaccinia Virus protein VP39"/>
    <property type="match status" value="1"/>
</dbReference>
<dbReference type="InterPro" id="IPR029063">
    <property type="entry name" value="SAM-dependent_MTases_sf"/>
</dbReference>
<organism evidence="2">
    <name type="scientific">Copromyxa protea</name>
    <dbReference type="NCBI Taxonomy" id="931554"/>
    <lineage>
        <taxon>Eukaryota</taxon>
        <taxon>Amoebozoa</taxon>
        <taxon>Tubulinea</taxon>
        <taxon>Elardia</taxon>
        <taxon>Euamoebida</taxon>
        <taxon>Hartmannellidae</taxon>
        <taxon>Copromyxa</taxon>
    </lineage>
</organism>